<dbReference type="AlphaFoldDB" id="A0A4R6SWW2"/>
<dbReference type="EMBL" id="SNYC01000005">
    <property type="protein sequence ID" value="TDQ08642.1"/>
    <property type="molecule type" value="Genomic_DNA"/>
</dbReference>
<dbReference type="Gene3D" id="1.10.10.60">
    <property type="entry name" value="Homeodomain-like"/>
    <property type="match status" value="2"/>
</dbReference>
<dbReference type="OrthoDB" id="9782911at2"/>
<keyword evidence="1" id="KW-0805">Transcription regulation</keyword>
<dbReference type="GO" id="GO:0043565">
    <property type="term" value="F:sequence-specific DNA binding"/>
    <property type="evidence" value="ECO:0007669"/>
    <property type="project" value="InterPro"/>
</dbReference>
<evidence type="ECO:0000313" key="5">
    <source>
        <dbReference type="EMBL" id="TDQ08642.1"/>
    </source>
</evidence>
<keyword evidence="6" id="KW-1185">Reference proteome</keyword>
<dbReference type="SMART" id="SM00342">
    <property type="entry name" value="HTH_ARAC"/>
    <property type="match status" value="1"/>
</dbReference>
<dbReference type="Proteomes" id="UP000295620">
    <property type="component" value="Unassembled WGS sequence"/>
</dbReference>
<gene>
    <name evidence="5" type="ORF">ATK78_3158</name>
</gene>
<dbReference type="InterPro" id="IPR018062">
    <property type="entry name" value="HTH_AraC-typ_CS"/>
</dbReference>
<keyword evidence="2" id="KW-0238">DNA-binding</keyword>
<reference evidence="5 6" key="1">
    <citation type="submission" date="2019-03" db="EMBL/GenBank/DDBJ databases">
        <title>Genomic Encyclopedia of Archaeal and Bacterial Type Strains, Phase II (KMG-II): from individual species to whole genera.</title>
        <authorList>
            <person name="Goeker M."/>
        </authorList>
    </citation>
    <scope>NUCLEOTIDE SEQUENCE [LARGE SCALE GENOMIC DNA]</scope>
    <source>
        <strain evidence="5 6">DSM 19035</strain>
    </source>
</reference>
<dbReference type="Pfam" id="PF12833">
    <property type="entry name" value="HTH_18"/>
    <property type="match status" value="1"/>
</dbReference>
<dbReference type="InterPro" id="IPR009057">
    <property type="entry name" value="Homeodomain-like_sf"/>
</dbReference>
<dbReference type="InterPro" id="IPR003313">
    <property type="entry name" value="AraC-bd"/>
</dbReference>
<name>A0A4R6SWW2_9SPHI</name>
<comment type="caution">
    <text evidence="5">The sequence shown here is derived from an EMBL/GenBank/DDBJ whole genome shotgun (WGS) entry which is preliminary data.</text>
</comment>
<feature type="domain" description="HTH araC/xylS-type" evidence="4">
    <location>
        <begin position="191"/>
        <end position="289"/>
    </location>
</feature>
<keyword evidence="3" id="KW-0804">Transcription</keyword>
<accession>A0A4R6SWW2</accession>
<dbReference type="SUPFAM" id="SSF51215">
    <property type="entry name" value="Regulatory protein AraC"/>
    <property type="match status" value="1"/>
</dbReference>
<dbReference type="PROSITE" id="PS01124">
    <property type="entry name" value="HTH_ARAC_FAMILY_2"/>
    <property type="match status" value="1"/>
</dbReference>
<dbReference type="InterPro" id="IPR037923">
    <property type="entry name" value="HTH-like"/>
</dbReference>
<protein>
    <submittedName>
        <fullName evidence="5">AraC-like protein</fullName>
    </submittedName>
</protein>
<dbReference type="Gene3D" id="2.60.120.280">
    <property type="entry name" value="Regulatory protein AraC"/>
    <property type="match status" value="1"/>
</dbReference>
<dbReference type="PRINTS" id="PR00032">
    <property type="entry name" value="HTHARAC"/>
</dbReference>
<organism evidence="5 6">
    <name type="scientific">Pedobacter metabolipauper</name>
    <dbReference type="NCBI Taxonomy" id="425513"/>
    <lineage>
        <taxon>Bacteria</taxon>
        <taxon>Pseudomonadati</taxon>
        <taxon>Bacteroidota</taxon>
        <taxon>Sphingobacteriia</taxon>
        <taxon>Sphingobacteriales</taxon>
        <taxon>Sphingobacteriaceae</taxon>
        <taxon>Pedobacter</taxon>
    </lineage>
</organism>
<dbReference type="GO" id="GO:0003700">
    <property type="term" value="F:DNA-binding transcription factor activity"/>
    <property type="evidence" value="ECO:0007669"/>
    <property type="project" value="InterPro"/>
</dbReference>
<sequence length="294" mass="34134">MIDYYKYLPVGKEDENWGLCVLNVGCTRVGSACGYPINAHPDDHNFRWQTGRVLSEYQIIYVTEGHGLFESDSFKQAEVKAGTIILLFPGERHRYRPSKETGWDEYWVGFKGKIMDDLVEKKFFKRENPCINLGFNEHTFNLFNSIIEKTKREDTGYQPQISGATLHLLGCIHSVEKEQSVQNEEKQIIINKARLLFRSNITKVFSPEQAAQELMIGYSHFRKLFKTYTGISPGQFYIQLKIEKAKELLCDQKIPIKEIAYELQFDSYFYFSRLFKEKTGLTPSAFRLRANGKS</sequence>
<evidence type="ECO:0000313" key="6">
    <source>
        <dbReference type="Proteomes" id="UP000295620"/>
    </source>
</evidence>
<dbReference type="RefSeq" id="WP_133576993.1">
    <property type="nucleotide sequence ID" value="NZ_SNYC01000005.1"/>
</dbReference>
<dbReference type="InterPro" id="IPR018060">
    <property type="entry name" value="HTH_AraC"/>
</dbReference>
<dbReference type="SUPFAM" id="SSF46689">
    <property type="entry name" value="Homeodomain-like"/>
    <property type="match status" value="2"/>
</dbReference>
<dbReference type="PANTHER" id="PTHR43280:SF30">
    <property type="entry name" value="MMSAB OPERON REGULATORY PROTEIN"/>
    <property type="match status" value="1"/>
</dbReference>
<evidence type="ECO:0000256" key="3">
    <source>
        <dbReference type="ARBA" id="ARBA00023163"/>
    </source>
</evidence>
<evidence type="ECO:0000256" key="1">
    <source>
        <dbReference type="ARBA" id="ARBA00023015"/>
    </source>
</evidence>
<dbReference type="PANTHER" id="PTHR43280">
    <property type="entry name" value="ARAC-FAMILY TRANSCRIPTIONAL REGULATOR"/>
    <property type="match status" value="1"/>
</dbReference>
<dbReference type="Pfam" id="PF02311">
    <property type="entry name" value="AraC_binding"/>
    <property type="match status" value="1"/>
</dbReference>
<evidence type="ECO:0000256" key="2">
    <source>
        <dbReference type="ARBA" id="ARBA00023125"/>
    </source>
</evidence>
<dbReference type="PROSITE" id="PS00041">
    <property type="entry name" value="HTH_ARAC_FAMILY_1"/>
    <property type="match status" value="1"/>
</dbReference>
<dbReference type="InterPro" id="IPR020449">
    <property type="entry name" value="Tscrpt_reg_AraC-type_HTH"/>
</dbReference>
<evidence type="ECO:0000259" key="4">
    <source>
        <dbReference type="PROSITE" id="PS01124"/>
    </source>
</evidence>
<proteinExistence type="predicted"/>